<comment type="caution">
    <text evidence="6">The sequence shown here is derived from an EMBL/GenBank/DDBJ whole genome shotgun (WGS) entry which is preliminary data.</text>
</comment>
<dbReference type="GO" id="GO:0003700">
    <property type="term" value="F:DNA-binding transcription factor activity"/>
    <property type="evidence" value="ECO:0007669"/>
    <property type="project" value="TreeGrafter"/>
</dbReference>
<feature type="DNA-binding region" description="H-T-H motif" evidence="4">
    <location>
        <begin position="41"/>
        <end position="60"/>
    </location>
</feature>
<evidence type="ECO:0000256" key="2">
    <source>
        <dbReference type="ARBA" id="ARBA00023125"/>
    </source>
</evidence>
<accession>A0A4R1FVM3</accession>
<dbReference type="PANTHER" id="PTHR30055:SF238">
    <property type="entry name" value="MYCOFACTOCIN BIOSYNTHESIS TRANSCRIPTIONAL REGULATOR MFTR-RELATED"/>
    <property type="match status" value="1"/>
</dbReference>
<evidence type="ECO:0000256" key="1">
    <source>
        <dbReference type="ARBA" id="ARBA00023015"/>
    </source>
</evidence>
<evidence type="ECO:0000313" key="6">
    <source>
        <dbReference type="EMBL" id="TCJ96638.1"/>
    </source>
</evidence>
<keyword evidence="3" id="KW-0804">Transcription</keyword>
<protein>
    <submittedName>
        <fullName evidence="6">TetR family transcriptional regulator</fullName>
    </submittedName>
</protein>
<dbReference type="PANTHER" id="PTHR30055">
    <property type="entry name" value="HTH-TYPE TRANSCRIPTIONAL REGULATOR RUTR"/>
    <property type="match status" value="1"/>
</dbReference>
<organism evidence="6 7">
    <name type="scientific">Nocardia alba</name>
    <dbReference type="NCBI Taxonomy" id="225051"/>
    <lineage>
        <taxon>Bacteria</taxon>
        <taxon>Bacillati</taxon>
        <taxon>Actinomycetota</taxon>
        <taxon>Actinomycetes</taxon>
        <taxon>Mycobacteriales</taxon>
        <taxon>Nocardiaceae</taxon>
        <taxon>Nocardia</taxon>
    </lineage>
</organism>
<keyword evidence="1" id="KW-0805">Transcription regulation</keyword>
<proteinExistence type="predicted"/>
<dbReference type="AlphaFoldDB" id="A0A4R1FVM3"/>
<feature type="domain" description="HTH tetR-type" evidence="5">
    <location>
        <begin position="18"/>
        <end position="78"/>
    </location>
</feature>
<evidence type="ECO:0000259" key="5">
    <source>
        <dbReference type="PROSITE" id="PS50977"/>
    </source>
</evidence>
<dbReference type="Gene3D" id="1.10.357.10">
    <property type="entry name" value="Tetracycline Repressor, domain 2"/>
    <property type="match status" value="1"/>
</dbReference>
<keyword evidence="7" id="KW-1185">Reference proteome</keyword>
<reference evidence="6 7" key="1">
    <citation type="submission" date="2019-03" db="EMBL/GenBank/DDBJ databases">
        <title>Genomic Encyclopedia of Type Strains, Phase IV (KMG-IV): sequencing the most valuable type-strain genomes for metagenomic binning, comparative biology and taxonomic classification.</title>
        <authorList>
            <person name="Goeker M."/>
        </authorList>
    </citation>
    <scope>NUCLEOTIDE SEQUENCE [LARGE SCALE GENOMIC DNA]</scope>
    <source>
        <strain evidence="6 7">DSM 44684</strain>
    </source>
</reference>
<dbReference type="SUPFAM" id="SSF46689">
    <property type="entry name" value="Homeodomain-like"/>
    <property type="match status" value="1"/>
</dbReference>
<dbReference type="STRING" id="1210063.GCA_001612665_00329"/>
<dbReference type="Proteomes" id="UP000294856">
    <property type="component" value="Unassembled WGS sequence"/>
</dbReference>
<evidence type="ECO:0000256" key="4">
    <source>
        <dbReference type="PROSITE-ProRule" id="PRU00335"/>
    </source>
</evidence>
<dbReference type="InterPro" id="IPR050109">
    <property type="entry name" value="HTH-type_TetR-like_transc_reg"/>
</dbReference>
<dbReference type="InterPro" id="IPR001647">
    <property type="entry name" value="HTH_TetR"/>
</dbReference>
<dbReference type="Pfam" id="PF00440">
    <property type="entry name" value="TetR_N"/>
    <property type="match status" value="1"/>
</dbReference>
<dbReference type="EMBL" id="SMFR01000002">
    <property type="protein sequence ID" value="TCJ96638.1"/>
    <property type="molecule type" value="Genomic_DNA"/>
</dbReference>
<dbReference type="PROSITE" id="PS50977">
    <property type="entry name" value="HTH_TETR_2"/>
    <property type="match status" value="1"/>
</dbReference>
<dbReference type="GO" id="GO:0000976">
    <property type="term" value="F:transcription cis-regulatory region binding"/>
    <property type="evidence" value="ECO:0007669"/>
    <property type="project" value="TreeGrafter"/>
</dbReference>
<evidence type="ECO:0000256" key="3">
    <source>
        <dbReference type="ARBA" id="ARBA00023163"/>
    </source>
</evidence>
<gene>
    <name evidence="6" type="ORF">DFR71_2669</name>
</gene>
<keyword evidence="2 4" id="KW-0238">DNA-binding</keyword>
<evidence type="ECO:0000313" key="7">
    <source>
        <dbReference type="Proteomes" id="UP000294856"/>
    </source>
</evidence>
<sequence length="199" mass="21632">MSTVTIAAIAGSRRLRQIKTRERLFEAAVAQFGVAGMAAADLGEIAAAAGVARATFYFHFPNKEHILLALADREEAAIAQSLRSSVSAPRDLATSLARTIDLVLALESRFGTALFRDLMSERFMSDRRSQRWPQCPVVAAVAAIIESSAAQRKIPAHQSAMFFVDGLYGLLAVTGEARQLRHAVLDSYLLTTVRSLEAR</sequence>
<name>A0A4R1FVM3_9NOCA</name>
<dbReference type="InterPro" id="IPR009057">
    <property type="entry name" value="Homeodomain-like_sf"/>
</dbReference>
<dbReference type="PRINTS" id="PR00455">
    <property type="entry name" value="HTHTETR"/>
</dbReference>